<proteinExistence type="predicted"/>
<evidence type="ECO:0000259" key="2">
    <source>
        <dbReference type="Pfam" id="PF00534"/>
    </source>
</evidence>
<name>A0ABZ1AVF3_AROEV</name>
<dbReference type="Proteomes" id="UP001626593">
    <property type="component" value="Chromosome"/>
</dbReference>
<protein>
    <submittedName>
        <fullName evidence="3">Glycosyltransferase family 1 protein</fullName>
    </submittedName>
</protein>
<evidence type="ECO:0000256" key="1">
    <source>
        <dbReference type="ARBA" id="ARBA00022679"/>
    </source>
</evidence>
<dbReference type="CDD" id="cd03809">
    <property type="entry name" value="GT4_MtfB-like"/>
    <property type="match status" value="1"/>
</dbReference>
<dbReference type="PANTHER" id="PTHR46401:SF2">
    <property type="entry name" value="GLYCOSYLTRANSFERASE WBBK-RELATED"/>
    <property type="match status" value="1"/>
</dbReference>
<dbReference type="Gene3D" id="3.40.50.2000">
    <property type="entry name" value="Glycogen Phosphorylase B"/>
    <property type="match status" value="2"/>
</dbReference>
<gene>
    <name evidence="3" type="ORF">U5817_21180</name>
</gene>
<organism evidence="3 4">
    <name type="scientific">Aromatoleum evansii</name>
    <name type="common">Azoarcus evansii</name>
    <dbReference type="NCBI Taxonomy" id="59406"/>
    <lineage>
        <taxon>Bacteria</taxon>
        <taxon>Pseudomonadati</taxon>
        <taxon>Pseudomonadota</taxon>
        <taxon>Betaproteobacteria</taxon>
        <taxon>Rhodocyclales</taxon>
        <taxon>Rhodocyclaceae</taxon>
        <taxon>Aromatoleum</taxon>
    </lineage>
</organism>
<keyword evidence="4" id="KW-1185">Reference proteome</keyword>
<dbReference type="RefSeq" id="WP_407281118.1">
    <property type="nucleotide sequence ID" value="NZ_CP141259.1"/>
</dbReference>
<dbReference type="EMBL" id="CP141259">
    <property type="protein sequence ID" value="WRL48981.1"/>
    <property type="molecule type" value="Genomic_DNA"/>
</dbReference>
<keyword evidence="1" id="KW-0808">Transferase</keyword>
<reference evidence="3 4" key="1">
    <citation type="submission" date="2023-12" db="EMBL/GenBank/DDBJ databases">
        <title>A. evansii MAY27, complete genome.</title>
        <authorList>
            <person name="Wang Y."/>
        </authorList>
    </citation>
    <scope>NUCLEOTIDE SEQUENCE [LARGE SCALE GENOMIC DNA]</scope>
    <source>
        <strain evidence="3 4">MAY27</strain>
    </source>
</reference>
<evidence type="ECO:0000313" key="3">
    <source>
        <dbReference type="EMBL" id="WRL48981.1"/>
    </source>
</evidence>
<dbReference type="SUPFAM" id="SSF53756">
    <property type="entry name" value="UDP-Glycosyltransferase/glycogen phosphorylase"/>
    <property type="match status" value="1"/>
</dbReference>
<evidence type="ECO:0000313" key="4">
    <source>
        <dbReference type="Proteomes" id="UP001626593"/>
    </source>
</evidence>
<dbReference type="InterPro" id="IPR001296">
    <property type="entry name" value="Glyco_trans_1"/>
</dbReference>
<sequence>MILSIDAIRYPLTGIGRYTYELASHLQQLPEVTDLRFFFGRRFADALPSPSPVGVASQSGEGLRRSALKSRVIVELYRFLAPRLKALALRGLEGHVFHGPNFYLPPFRGRGVVTMHDLSPFTWAHCHPPERVRYMQAEIGQSLKRAAVLITDSEFTRRELAAYFGWPIERIRAVSLACSPDFRPRSEAELAYTLGTYGLAAGGYSLYAGTIEPRKNLDALLDAYGALPERVRRRWPLVLSGYEGWRSEGIHARVREAERAGWARYIGFVPAEHLPLLYAGARLFAFPSLYEGFGLPVLEAMASGVPVVCSDSSSLPEVVGDAAAMCPAEDVDALSRMIVRGLEDDAWRGEAIRKGLDRARQFSWKRCAQETVAAYRAAVEL</sequence>
<dbReference type="PANTHER" id="PTHR46401">
    <property type="entry name" value="GLYCOSYLTRANSFERASE WBBK-RELATED"/>
    <property type="match status" value="1"/>
</dbReference>
<feature type="domain" description="Glycosyl transferase family 1" evidence="2">
    <location>
        <begin position="205"/>
        <end position="346"/>
    </location>
</feature>
<accession>A0ABZ1AVF3</accession>
<dbReference type="Pfam" id="PF00534">
    <property type="entry name" value="Glycos_transf_1"/>
    <property type="match status" value="1"/>
</dbReference>